<sequence>MALRVVNGAISWEGATLQIRNIADIRKFEKRYVRDIPLPHSEESISQLGKIVLFTGLAYLFHFFISWEWSWYIHLICLAITIGGGYLLIKFKGENSEAPTQEVKYGYFICIEKNSGSKEYFGSDNEHFIRQLYDNVSLVMHDNRAGTNISLNIDNINHFENIEGSTLYNNSFNESK</sequence>
<organism evidence="2 3">
    <name type="scientific">Emticicia oligotrophica (strain DSM 17448 / CIP 109782 / MTCC 6937 / GPTSA100-15)</name>
    <dbReference type="NCBI Taxonomy" id="929562"/>
    <lineage>
        <taxon>Bacteria</taxon>
        <taxon>Pseudomonadati</taxon>
        <taxon>Bacteroidota</taxon>
        <taxon>Cytophagia</taxon>
        <taxon>Cytophagales</taxon>
        <taxon>Leadbetterellaceae</taxon>
        <taxon>Emticicia</taxon>
    </lineage>
</organism>
<evidence type="ECO:0000256" key="1">
    <source>
        <dbReference type="SAM" id="Phobius"/>
    </source>
</evidence>
<name>A0ABN4AWH9_EMTOG</name>
<dbReference type="EMBL" id="CP002964">
    <property type="protein sequence ID" value="AFK05688.1"/>
    <property type="molecule type" value="Genomic_DNA"/>
</dbReference>
<evidence type="ECO:0000313" key="2">
    <source>
        <dbReference type="EMBL" id="AFK05688.1"/>
    </source>
</evidence>
<keyword evidence="1" id="KW-1133">Transmembrane helix</keyword>
<accession>A0ABN4AWH9</accession>
<keyword evidence="1" id="KW-0472">Membrane</keyword>
<keyword evidence="2" id="KW-0614">Plasmid</keyword>
<proteinExistence type="predicted"/>
<keyword evidence="3" id="KW-1185">Reference proteome</keyword>
<dbReference type="Proteomes" id="UP000002875">
    <property type="component" value="Plasmid pEMTOL03"/>
</dbReference>
<gene>
    <name evidence="2" type="ordered locus">Emtol_0057</name>
</gene>
<feature type="transmembrane region" description="Helical" evidence="1">
    <location>
        <begin position="71"/>
        <end position="89"/>
    </location>
</feature>
<reference evidence="2 3" key="1">
    <citation type="submission" date="2011-07" db="EMBL/GenBank/DDBJ databases">
        <title>The complete genome of plasmid 3 of Emticicia oligotrophica DSM 17448.</title>
        <authorList>
            <consortium name="US DOE Joint Genome Institute (JGI-PGF)"/>
            <person name="Lucas S."/>
            <person name="Han J."/>
            <person name="Lapidus A."/>
            <person name="Bruce D."/>
            <person name="Goodwin L."/>
            <person name="Pitluck S."/>
            <person name="Peters L."/>
            <person name="Kyrpides N."/>
            <person name="Mavromatis K."/>
            <person name="Ivanova N."/>
            <person name="Ovchinnikova G."/>
            <person name="Teshima H."/>
            <person name="Detter J.C."/>
            <person name="Tapia R."/>
            <person name="Han C."/>
            <person name="Land M."/>
            <person name="Hauser L."/>
            <person name="Markowitz V."/>
            <person name="Cheng J.-F."/>
            <person name="Hugenholtz P."/>
            <person name="Woyke T."/>
            <person name="Wu D."/>
            <person name="Tindall B."/>
            <person name="Pomrenke H."/>
            <person name="Brambilla E."/>
            <person name="Klenk H.-P."/>
            <person name="Eisen J.A."/>
        </authorList>
    </citation>
    <scope>NUCLEOTIDE SEQUENCE [LARGE SCALE GENOMIC DNA]</scope>
    <source>
        <strain evidence="3">DSM 17448 / GPTSA100-15</strain>
        <plasmid evidence="2 3">pEMTOL03</plasmid>
    </source>
</reference>
<keyword evidence="1" id="KW-0812">Transmembrane</keyword>
<evidence type="ECO:0000313" key="3">
    <source>
        <dbReference type="Proteomes" id="UP000002875"/>
    </source>
</evidence>
<geneLocation type="plasmid" evidence="2 3">
    <name>pEMTOL03</name>
</geneLocation>
<dbReference type="RefSeq" id="WP_015026354.1">
    <property type="nucleotide sequence ID" value="NC_018743.1"/>
</dbReference>
<protein>
    <submittedName>
        <fullName evidence="2">Uncharacterized protein</fullName>
    </submittedName>
</protein>